<evidence type="ECO:0000313" key="6">
    <source>
        <dbReference type="EMBL" id="ACB96603.1"/>
    </source>
</evidence>
<dbReference type="PANTHER" id="PTHR47359:SF3">
    <property type="entry name" value="NLP_P60 DOMAIN-CONTAINING PROTEIN-RELATED"/>
    <property type="match status" value="1"/>
</dbReference>
<evidence type="ECO:0000256" key="3">
    <source>
        <dbReference type="ARBA" id="ARBA00022801"/>
    </source>
</evidence>
<dbReference type="Pfam" id="PF18348">
    <property type="entry name" value="SH3_16"/>
    <property type="match status" value="1"/>
</dbReference>
<keyword evidence="7" id="KW-1185">Reference proteome</keyword>
<reference evidence="7" key="1">
    <citation type="submission" date="2008-03" db="EMBL/GenBank/DDBJ databases">
        <title>Complete sequence of chromosome of Beijerinckia indica subsp. indica ATCC 9039.</title>
        <authorList>
            <consortium name="US DOE Joint Genome Institute"/>
            <person name="Copeland A."/>
            <person name="Lucas S."/>
            <person name="Lapidus A."/>
            <person name="Glavina del Rio T."/>
            <person name="Dalin E."/>
            <person name="Tice H."/>
            <person name="Bruce D."/>
            <person name="Goodwin L."/>
            <person name="Pitluck S."/>
            <person name="LaButti K."/>
            <person name="Schmutz J."/>
            <person name="Larimer F."/>
            <person name="Land M."/>
            <person name="Hauser L."/>
            <person name="Kyrpides N."/>
            <person name="Mikhailova N."/>
            <person name="Dunfield P.F."/>
            <person name="Dedysh S.N."/>
            <person name="Liesack W."/>
            <person name="Saw J.H."/>
            <person name="Alam M."/>
            <person name="Chen Y."/>
            <person name="Murrell J.C."/>
            <person name="Richardson P."/>
        </authorList>
    </citation>
    <scope>NUCLEOTIDE SEQUENCE [LARGE SCALE GENOMIC DNA]</scope>
    <source>
        <strain evidence="7">ATCC 9039 / DSM 1715 / NCIMB 8712</strain>
    </source>
</reference>
<dbReference type="SUPFAM" id="SSF54001">
    <property type="entry name" value="Cysteine proteinases"/>
    <property type="match status" value="1"/>
</dbReference>
<feature type="domain" description="NlpC/P60" evidence="5">
    <location>
        <begin position="157"/>
        <end position="288"/>
    </location>
</feature>
<evidence type="ECO:0000256" key="1">
    <source>
        <dbReference type="ARBA" id="ARBA00007074"/>
    </source>
</evidence>
<dbReference type="PROSITE" id="PS51935">
    <property type="entry name" value="NLPC_P60"/>
    <property type="match status" value="1"/>
</dbReference>
<dbReference type="Gene3D" id="3.90.1720.10">
    <property type="entry name" value="endopeptidase domain like (from Nostoc punctiforme)"/>
    <property type="match status" value="1"/>
</dbReference>
<dbReference type="OrthoDB" id="9813368at2"/>
<dbReference type="AlphaFoldDB" id="B2IBH7"/>
<dbReference type="Proteomes" id="UP000001695">
    <property type="component" value="Chromosome"/>
</dbReference>
<dbReference type="PANTHER" id="PTHR47359">
    <property type="entry name" value="PEPTIDOGLYCAN DL-ENDOPEPTIDASE CWLO"/>
    <property type="match status" value="1"/>
</dbReference>
<keyword evidence="2" id="KW-0645">Protease</keyword>
<dbReference type="RefSeq" id="WP_012385952.1">
    <property type="nucleotide sequence ID" value="NC_010581.1"/>
</dbReference>
<gene>
    <name evidence="6" type="ordered locus">Bind_3041</name>
</gene>
<dbReference type="MEROPS" id="C40.001"/>
<evidence type="ECO:0000313" key="7">
    <source>
        <dbReference type="Proteomes" id="UP000001695"/>
    </source>
</evidence>
<evidence type="ECO:0000256" key="2">
    <source>
        <dbReference type="ARBA" id="ARBA00022670"/>
    </source>
</evidence>
<keyword evidence="3" id="KW-0378">Hydrolase</keyword>
<keyword evidence="4" id="KW-0788">Thiol protease</keyword>
<dbReference type="GO" id="GO:0008234">
    <property type="term" value="F:cysteine-type peptidase activity"/>
    <property type="evidence" value="ECO:0007669"/>
    <property type="project" value="UniProtKB-KW"/>
</dbReference>
<evidence type="ECO:0000256" key="4">
    <source>
        <dbReference type="ARBA" id="ARBA00022807"/>
    </source>
</evidence>
<proteinExistence type="inferred from homology"/>
<reference evidence="6 7" key="2">
    <citation type="journal article" date="2010" name="J. Bacteriol.">
        <title>Complete genome sequence of Beijerinckia indica subsp. indica.</title>
        <authorList>
            <person name="Tamas I."/>
            <person name="Dedysh S.N."/>
            <person name="Liesack W."/>
            <person name="Stott M.B."/>
            <person name="Alam M."/>
            <person name="Murrell J.C."/>
            <person name="Dunfield P.F."/>
        </authorList>
    </citation>
    <scope>NUCLEOTIDE SEQUENCE [LARGE SCALE GENOMIC DNA]</scope>
    <source>
        <strain evidence="7">ATCC 9039 / DSM 1715 / NCIMB 8712</strain>
    </source>
</reference>
<organism evidence="6 7">
    <name type="scientific">Beijerinckia indica subsp. indica (strain ATCC 9039 / DSM 1715 / NCIMB 8712)</name>
    <dbReference type="NCBI Taxonomy" id="395963"/>
    <lineage>
        <taxon>Bacteria</taxon>
        <taxon>Pseudomonadati</taxon>
        <taxon>Pseudomonadota</taxon>
        <taxon>Alphaproteobacteria</taxon>
        <taxon>Hyphomicrobiales</taxon>
        <taxon>Beijerinckiaceae</taxon>
        <taxon>Beijerinckia</taxon>
    </lineage>
</organism>
<dbReference type="KEGG" id="bid:Bind_3041"/>
<dbReference type="Pfam" id="PF00877">
    <property type="entry name" value="NLPC_P60"/>
    <property type="match status" value="1"/>
</dbReference>
<dbReference type="GO" id="GO:0006508">
    <property type="term" value="P:proteolysis"/>
    <property type="evidence" value="ECO:0007669"/>
    <property type="project" value="UniProtKB-KW"/>
</dbReference>
<dbReference type="EMBL" id="CP001016">
    <property type="protein sequence ID" value="ACB96603.1"/>
    <property type="molecule type" value="Genomic_DNA"/>
</dbReference>
<dbReference type="InterPro" id="IPR000064">
    <property type="entry name" value="NLP_P60_dom"/>
</dbReference>
<evidence type="ECO:0000259" key="5">
    <source>
        <dbReference type="PROSITE" id="PS51935"/>
    </source>
</evidence>
<dbReference type="InterPro" id="IPR051794">
    <property type="entry name" value="PG_Endopeptidase_C40"/>
</dbReference>
<dbReference type="STRING" id="395963.Bind_3041"/>
<accession>B2IBH7</accession>
<comment type="similarity">
    <text evidence="1">Belongs to the peptidase C40 family.</text>
</comment>
<dbReference type="InterPro" id="IPR038765">
    <property type="entry name" value="Papain-like_cys_pep_sf"/>
</dbReference>
<protein>
    <submittedName>
        <fullName evidence="6">NLP/P60 protein</fullName>
    </submittedName>
</protein>
<dbReference type="eggNOG" id="COG0791">
    <property type="taxonomic scope" value="Bacteria"/>
</dbReference>
<sequence>MHQFDPRLTPARTDLAAEYLRGRVTADTFAPGRPMRIGAGLAALHRAPRPDSPIETHALHGEKVTLYEDREGWGWVQLGDDSYVGYLAMTALAEGTIAPTHRVCVNRTFIYPEPDMKHPPIGALPLGARVVVSGERGAFLALATAGFVFAAHLVPQAQHEEDFVAVAERLLHVPYLWGGKSSLGIDCSGLVQLALAQTGVAAPRDTDLQQQNLGTQLDLDDPLGPLSPSFLRRGDLIFWKGHVGIMRDATELLHANGHHMQVVSEPLAKARARILEKSYGPITAIRRL</sequence>
<dbReference type="HOGENOM" id="CLU_016043_13_3_5"/>
<name>B2IBH7_BEII9</name>
<dbReference type="InterPro" id="IPR041382">
    <property type="entry name" value="SH3_16"/>
</dbReference>